<dbReference type="InterPro" id="IPR036163">
    <property type="entry name" value="HMA_dom_sf"/>
</dbReference>
<protein>
    <submittedName>
        <fullName evidence="2">Heavy-metal-associated domain-containing protein</fullName>
    </submittedName>
</protein>
<dbReference type="InterPro" id="IPR006121">
    <property type="entry name" value="HMA_dom"/>
</dbReference>
<gene>
    <name evidence="2" type="ORF">ACFO6W_15495</name>
</gene>
<dbReference type="PROSITE" id="PS50846">
    <property type="entry name" value="HMA_2"/>
    <property type="match status" value="1"/>
</dbReference>
<dbReference type="RefSeq" id="WP_379998009.1">
    <property type="nucleotide sequence ID" value="NZ_JBHSGN010000090.1"/>
</dbReference>
<dbReference type="Gene3D" id="3.30.70.100">
    <property type="match status" value="1"/>
</dbReference>
<name>A0ABV9KZB5_9BACT</name>
<evidence type="ECO:0000259" key="1">
    <source>
        <dbReference type="PROSITE" id="PS50846"/>
    </source>
</evidence>
<reference evidence="3" key="1">
    <citation type="journal article" date="2019" name="Int. J. Syst. Evol. Microbiol.">
        <title>The Global Catalogue of Microorganisms (GCM) 10K type strain sequencing project: providing services to taxonomists for standard genome sequencing and annotation.</title>
        <authorList>
            <consortium name="The Broad Institute Genomics Platform"/>
            <consortium name="The Broad Institute Genome Sequencing Center for Infectious Disease"/>
            <person name="Wu L."/>
            <person name="Ma J."/>
        </authorList>
    </citation>
    <scope>NUCLEOTIDE SEQUENCE [LARGE SCALE GENOMIC DNA]</scope>
    <source>
        <strain evidence="3">CCUG 66188</strain>
    </source>
</reference>
<keyword evidence="3" id="KW-1185">Reference proteome</keyword>
<dbReference type="EMBL" id="JBHSGN010000090">
    <property type="protein sequence ID" value="MFC4675104.1"/>
    <property type="molecule type" value="Genomic_DNA"/>
</dbReference>
<accession>A0ABV9KZB5</accession>
<dbReference type="Proteomes" id="UP001596023">
    <property type="component" value="Unassembled WGS sequence"/>
</dbReference>
<proteinExistence type="predicted"/>
<evidence type="ECO:0000313" key="2">
    <source>
        <dbReference type="EMBL" id="MFC4675104.1"/>
    </source>
</evidence>
<evidence type="ECO:0000313" key="3">
    <source>
        <dbReference type="Proteomes" id="UP001596023"/>
    </source>
</evidence>
<comment type="caution">
    <text evidence="2">The sequence shown here is derived from an EMBL/GenBank/DDBJ whole genome shotgun (WGS) entry which is preliminary data.</text>
</comment>
<dbReference type="CDD" id="cd00371">
    <property type="entry name" value="HMA"/>
    <property type="match status" value="1"/>
</dbReference>
<sequence>MKTIINAKNIHCNSCVRSIGKEIGIIPGIYGVNVDIANKVIAIDHTEEITEKELQEKFEKIY</sequence>
<organism evidence="2 3">
    <name type="scientific">Dysgonomonas termitidis</name>
    <dbReference type="NCBI Taxonomy" id="1516126"/>
    <lineage>
        <taxon>Bacteria</taxon>
        <taxon>Pseudomonadati</taxon>
        <taxon>Bacteroidota</taxon>
        <taxon>Bacteroidia</taxon>
        <taxon>Bacteroidales</taxon>
        <taxon>Dysgonomonadaceae</taxon>
        <taxon>Dysgonomonas</taxon>
    </lineage>
</organism>
<dbReference type="Pfam" id="PF00403">
    <property type="entry name" value="HMA"/>
    <property type="match status" value="1"/>
</dbReference>
<feature type="domain" description="HMA" evidence="1">
    <location>
        <begin position="1"/>
        <end position="62"/>
    </location>
</feature>
<dbReference type="SUPFAM" id="SSF55008">
    <property type="entry name" value="HMA, heavy metal-associated domain"/>
    <property type="match status" value="1"/>
</dbReference>